<evidence type="ECO:0000313" key="2">
    <source>
        <dbReference type="EMBL" id="CAC5395820.1"/>
    </source>
</evidence>
<feature type="region of interest" description="Disordered" evidence="1">
    <location>
        <begin position="386"/>
        <end position="407"/>
    </location>
</feature>
<name>A0A6J8CLU8_MYTCO</name>
<gene>
    <name evidence="2" type="ORF">MCOR_30445</name>
</gene>
<dbReference type="Proteomes" id="UP000507470">
    <property type="component" value="Unassembled WGS sequence"/>
</dbReference>
<sequence>MKQSHWLEKRQQKPRLLKRVATAMMLLFETPEKVSTLEQPAVPVEPAVIEDCCHTSSLDSIEPVVSQPTPECDLLPFSTGMELVFTPSTARIVMDSHSDCVVAATAQEEGIIISGFSEEEIKTGQESDPDLMFILPYLKDGSEPLSNDLFLASPAAKCHWINKERFFMDDNGVLKSQPKTEGANKRLIVPASLRQTPFDTSVLDQATHRKRVRREEPVQEGPVDNTISLEVPVIPEVSVSREPEQGNPEETLEAREEIPAAQEEAPVAKKGSSQLQCPPALHPWHLRRKYRGLERVILSVLRYLSPARKACVAVEEYRGNNSPSYDVICQMNWRFRSSPSVAEPVVAQSISSVPVVQPTVQASAPVVQSTAPPSTPVVPFTVPGGTTCPKDDERKSAGRVTPTVEEPVTVAAPTSQESLVVLVYQNTKKMVSDHDGKRGGSGQGSL</sequence>
<evidence type="ECO:0000256" key="1">
    <source>
        <dbReference type="SAM" id="MobiDB-lite"/>
    </source>
</evidence>
<keyword evidence="3" id="KW-1185">Reference proteome</keyword>
<dbReference type="OrthoDB" id="4369127at2759"/>
<protein>
    <submittedName>
        <fullName evidence="2">Uncharacterized protein</fullName>
    </submittedName>
</protein>
<reference evidence="2 3" key="1">
    <citation type="submission" date="2020-06" db="EMBL/GenBank/DDBJ databases">
        <authorList>
            <person name="Li R."/>
            <person name="Bekaert M."/>
        </authorList>
    </citation>
    <scope>NUCLEOTIDE SEQUENCE [LARGE SCALE GENOMIC DNA]</scope>
    <source>
        <strain evidence="3">wild</strain>
    </source>
</reference>
<accession>A0A6J8CLU8</accession>
<dbReference type="EMBL" id="CACVKT020005575">
    <property type="protein sequence ID" value="CAC5395820.1"/>
    <property type="molecule type" value="Genomic_DNA"/>
</dbReference>
<evidence type="ECO:0000313" key="3">
    <source>
        <dbReference type="Proteomes" id="UP000507470"/>
    </source>
</evidence>
<dbReference type="AlphaFoldDB" id="A0A6J8CLU8"/>
<proteinExistence type="predicted"/>
<organism evidence="2 3">
    <name type="scientific">Mytilus coruscus</name>
    <name type="common">Sea mussel</name>
    <dbReference type="NCBI Taxonomy" id="42192"/>
    <lineage>
        <taxon>Eukaryota</taxon>
        <taxon>Metazoa</taxon>
        <taxon>Spiralia</taxon>
        <taxon>Lophotrochozoa</taxon>
        <taxon>Mollusca</taxon>
        <taxon>Bivalvia</taxon>
        <taxon>Autobranchia</taxon>
        <taxon>Pteriomorphia</taxon>
        <taxon>Mytilida</taxon>
        <taxon>Mytiloidea</taxon>
        <taxon>Mytilidae</taxon>
        <taxon>Mytilinae</taxon>
        <taxon>Mytilus</taxon>
    </lineage>
</organism>